<dbReference type="Proteomes" id="UP000821866">
    <property type="component" value="Unassembled WGS sequence"/>
</dbReference>
<keyword evidence="3" id="KW-1185">Reference proteome</keyword>
<evidence type="ECO:0000256" key="1">
    <source>
        <dbReference type="SAM" id="MobiDB-lite"/>
    </source>
</evidence>
<comment type="caution">
    <text evidence="2">The sequence shown here is derived from an EMBL/GenBank/DDBJ whole genome shotgun (WGS) entry which is preliminary data.</text>
</comment>
<organism evidence="2 3">
    <name type="scientific">Rhipicephalus microplus</name>
    <name type="common">Cattle tick</name>
    <name type="synonym">Boophilus microplus</name>
    <dbReference type="NCBI Taxonomy" id="6941"/>
    <lineage>
        <taxon>Eukaryota</taxon>
        <taxon>Metazoa</taxon>
        <taxon>Ecdysozoa</taxon>
        <taxon>Arthropoda</taxon>
        <taxon>Chelicerata</taxon>
        <taxon>Arachnida</taxon>
        <taxon>Acari</taxon>
        <taxon>Parasitiformes</taxon>
        <taxon>Ixodida</taxon>
        <taxon>Ixodoidea</taxon>
        <taxon>Ixodidae</taxon>
        <taxon>Rhipicephalinae</taxon>
        <taxon>Rhipicephalus</taxon>
        <taxon>Boophilus</taxon>
    </lineage>
</organism>
<feature type="compositionally biased region" description="Basic and acidic residues" evidence="1">
    <location>
        <begin position="147"/>
        <end position="168"/>
    </location>
</feature>
<reference evidence="2" key="2">
    <citation type="submission" date="2021-09" db="EMBL/GenBank/DDBJ databases">
        <authorList>
            <person name="Jia N."/>
            <person name="Wang J."/>
            <person name="Shi W."/>
            <person name="Du L."/>
            <person name="Sun Y."/>
            <person name="Zhan W."/>
            <person name="Jiang J."/>
            <person name="Wang Q."/>
            <person name="Zhang B."/>
            <person name="Ji P."/>
            <person name="Sakyi L.B."/>
            <person name="Cui X."/>
            <person name="Yuan T."/>
            <person name="Jiang B."/>
            <person name="Yang W."/>
            <person name="Lam T.T.-Y."/>
            <person name="Chang Q."/>
            <person name="Ding S."/>
            <person name="Wang X."/>
            <person name="Zhu J."/>
            <person name="Ruan X."/>
            <person name="Zhao L."/>
            <person name="Wei J."/>
            <person name="Que T."/>
            <person name="Du C."/>
            <person name="Cheng J."/>
            <person name="Dai P."/>
            <person name="Han X."/>
            <person name="Huang E."/>
            <person name="Gao Y."/>
            <person name="Liu J."/>
            <person name="Shao H."/>
            <person name="Ye R."/>
            <person name="Li L."/>
            <person name="Wei W."/>
            <person name="Wang X."/>
            <person name="Wang C."/>
            <person name="Huo Q."/>
            <person name="Li W."/>
            <person name="Guo W."/>
            <person name="Chen H."/>
            <person name="Chen S."/>
            <person name="Zhou L."/>
            <person name="Zhou L."/>
            <person name="Ni X."/>
            <person name="Tian J."/>
            <person name="Zhou Y."/>
            <person name="Sheng Y."/>
            <person name="Liu T."/>
            <person name="Pan Y."/>
            <person name="Xia L."/>
            <person name="Li J."/>
            <person name="Zhao F."/>
            <person name="Cao W."/>
        </authorList>
    </citation>
    <scope>NUCLEOTIDE SEQUENCE</scope>
    <source>
        <strain evidence="2">Rmic-2018</strain>
        <tissue evidence="2">Larvae</tissue>
    </source>
</reference>
<accession>A0A9J6DWW3</accession>
<dbReference type="EMBL" id="JABSTU010000007">
    <property type="protein sequence ID" value="KAH8026653.1"/>
    <property type="molecule type" value="Genomic_DNA"/>
</dbReference>
<sequence length="189" mass="21391">MKLIIPYDKCNISPSKSTKEADGFRGDEIFVRHSGEAPAASTIGNIVSAKDLGECSCVSYYTKAQSLRQCCVKDHHRFHPRLKPSHGHSPLNQHPSHHPCCIGDHWHLDPKQRKINVHFPLFRNRRRMPPIGKSLTKSAEWQPVPEFRGRPGHHEKVSATRQDVESRNPAKKLHLQSAASKIRCPDHAV</sequence>
<reference evidence="2" key="1">
    <citation type="journal article" date="2020" name="Cell">
        <title>Large-Scale Comparative Analyses of Tick Genomes Elucidate Their Genetic Diversity and Vector Capacities.</title>
        <authorList>
            <consortium name="Tick Genome and Microbiome Consortium (TIGMIC)"/>
            <person name="Jia N."/>
            <person name="Wang J."/>
            <person name="Shi W."/>
            <person name="Du L."/>
            <person name="Sun Y."/>
            <person name="Zhan W."/>
            <person name="Jiang J.F."/>
            <person name="Wang Q."/>
            <person name="Zhang B."/>
            <person name="Ji P."/>
            <person name="Bell-Sakyi L."/>
            <person name="Cui X.M."/>
            <person name="Yuan T.T."/>
            <person name="Jiang B.G."/>
            <person name="Yang W.F."/>
            <person name="Lam T.T."/>
            <person name="Chang Q.C."/>
            <person name="Ding S.J."/>
            <person name="Wang X.J."/>
            <person name="Zhu J.G."/>
            <person name="Ruan X.D."/>
            <person name="Zhao L."/>
            <person name="Wei J.T."/>
            <person name="Ye R.Z."/>
            <person name="Que T.C."/>
            <person name="Du C.H."/>
            <person name="Zhou Y.H."/>
            <person name="Cheng J.X."/>
            <person name="Dai P.F."/>
            <person name="Guo W.B."/>
            <person name="Han X.H."/>
            <person name="Huang E.J."/>
            <person name="Li L.F."/>
            <person name="Wei W."/>
            <person name="Gao Y.C."/>
            <person name="Liu J.Z."/>
            <person name="Shao H.Z."/>
            <person name="Wang X."/>
            <person name="Wang C.C."/>
            <person name="Yang T.C."/>
            <person name="Huo Q.B."/>
            <person name="Li W."/>
            <person name="Chen H.Y."/>
            <person name="Chen S.E."/>
            <person name="Zhou L.G."/>
            <person name="Ni X.B."/>
            <person name="Tian J.H."/>
            <person name="Sheng Y."/>
            <person name="Liu T."/>
            <person name="Pan Y.S."/>
            <person name="Xia L.Y."/>
            <person name="Li J."/>
            <person name="Zhao F."/>
            <person name="Cao W.C."/>
        </authorList>
    </citation>
    <scope>NUCLEOTIDE SEQUENCE</scope>
    <source>
        <strain evidence="2">Rmic-2018</strain>
    </source>
</reference>
<feature type="region of interest" description="Disordered" evidence="1">
    <location>
        <begin position="129"/>
        <end position="189"/>
    </location>
</feature>
<evidence type="ECO:0000313" key="3">
    <source>
        <dbReference type="Proteomes" id="UP000821866"/>
    </source>
</evidence>
<name>A0A9J6DWW3_RHIMP</name>
<protein>
    <submittedName>
        <fullName evidence="2">Uncharacterized protein</fullName>
    </submittedName>
</protein>
<proteinExistence type="predicted"/>
<evidence type="ECO:0000313" key="2">
    <source>
        <dbReference type="EMBL" id="KAH8026653.1"/>
    </source>
</evidence>
<dbReference type="AlphaFoldDB" id="A0A9J6DWW3"/>
<gene>
    <name evidence="2" type="ORF">HPB51_023417</name>
</gene>